<dbReference type="SUPFAM" id="SSF54292">
    <property type="entry name" value="2Fe-2S ferredoxin-like"/>
    <property type="match status" value="1"/>
</dbReference>
<dbReference type="InterPro" id="IPR011037">
    <property type="entry name" value="Pyrv_Knase-like_insert_dom_sf"/>
</dbReference>
<dbReference type="Gene3D" id="3.10.20.30">
    <property type="match status" value="1"/>
</dbReference>
<evidence type="ECO:0000256" key="1">
    <source>
        <dbReference type="ARBA" id="ARBA00022714"/>
    </source>
</evidence>
<reference evidence="6 7" key="1">
    <citation type="submission" date="2021-02" db="EMBL/GenBank/DDBJ databases">
        <title>Genome assembly of Pseudopithomyces chartarum.</title>
        <authorList>
            <person name="Jauregui R."/>
            <person name="Singh J."/>
            <person name="Voisey C."/>
        </authorList>
    </citation>
    <scope>NUCLEOTIDE SEQUENCE [LARGE SCALE GENOMIC DNA]</scope>
    <source>
        <strain evidence="6 7">AGR01</strain>
    </source>
</reference>
<dbReference type="Proteomes" id="UP001280581">
    <property type="component" value="Unassembled WGS sequence"/>
</dbReference>
<dbReference type="Gene3D" id="2.40.30.10">
    <property type="entry name" value="Translation factors"/>
    <property type="match status" value="1"/>
</dbReference>
<feature type="domain" description="MOSC" evidence="4">
    <location>
        <begin position="45"/>
        <end position="186"/>
    </location>
</feature>
<dbReference type="InterPro" id="IPR001041">
    <property type="entry name" value="2Fe-2S_ferredoxin-type"/>
</dbReference>
<sequence>MSGISAYDYDDLNHKASLSVVAVSRSQPTTQTIHSQPTVTAIVRKPSTAPLILTPSEGIEGHKSAVHDAQVYAFFAKHYNYWTERLNVERSAWDWAFWGENLTIKSALEINETNVFLGDRWVFTSQNEEGVVLEVVGGRNPCARLAWRIGQPASWLTEVAETGFCGVYLQVIKGGMIKPGDTARIIPTSCEEKVPAASISQCAFGKIDDSKTRSMAERILRVPVLQHMNHKVVTRKLALIQDKASAKQGRWPGWRSLEIVKIVEESETVKSFYFAAVDNKPLATYQPGQFLTVRLPSGLVRQWSISSWSPESTHAIPTQYRISVKREKNGSLELHTKYSIGDRLSVRSPAGTFVPEWSNEFPPRQIYISAGIGITPMLTMLQAHFSHSNLSITHAIFIHVTRNSKTDVSISQNLPSSRFLRIIRFYTAPIPDLDVEGKHFEFTGRPSAEFFATLLGSSYKYDPFNITPVDVPGNVASAYICGPPVFIADVRKYLEATKVAPTSILAETFLDNVALDVDAELDEDIPEEAEVKFGAKAVETTWKKDEALSLLQLAEREDLQPDYGCRSGDCGACELKILNGEARVLKNVAKEAQEATGKPGTMIRICCSVPASKLLELEF</sequence>
<dbReference type="CDD" id="cd00207">
    <property type="entry name" value="fer2"/>
    <property type="match status" value="1"/>
</dbReference>
<dbReference type="GO" id="GO:0030151">
    <property type="term" value="F:molybdenum ion binding"/>
    <property type="evidence" value="ECO:0007669"/>
    <property type="project" value="InterPro"/>
</dbReference>
<dbReference type="PROSITE" id="PS00197">
    <property type="entry name" value="2FE2S_FER_1"/>
    <property type="match status" value="1"/>
</dbReference>
<evidence type="ECO:0000259" key="4">
    <source>
        <dbReference type="PROSITE" id="PS51340"/>
    </source>
</evidence>
<organism evidence="6 7">
    <name type="scientific">Pseudopithomyces chartarum</name>
    <dbReference type="NCBI Taxonomy" id="1892770"/>
    <lineage>
        <taxon>Eukaryota</taxon>
        <taxon>Fungi</taxon>
        <taxon>Dikarya</taxon>
        <taxon>Ascomycota</taxon>
        <taxon>Pezizomycotina</taxon>
        <taxon>Dothideomycetes</taxon>
        <taxon>Pleosporomycetidae</taxon>
        <taxon>Pleosporales</taxon>
        <taxon>Massarineae</taxon>
        <taxon>Didymosphaeriaceae</taxon>
        <taxon>Pseudopithomyces</taxon>
    </lineage>
</organism>
<dbReference type="SUPFAM" id="SSF52343">
    <property type="entry name" value="Ferredoxin reductase-like, C-terminal NADP-linked domain"/>
    <property type="match status" value="1"/>
</dbReference>
<proteinExistence type="predicted"/>
<keyword evidence="2" id="KW-0411">Iron-sulfur</keyword>
<dbReference type="SUPFAM" id="SSF63380">
    <property type="entry name" value="Riboflavin synthase domain-like"/>
    <property type="match status" value="1"/>
</dbReference>
<protein>
    <submittedName>
        <fullName evidence="6">Uncharacterized protein</fullName>
    </submittedName>
</protein>
<dbReference type="Gene3D" id="2.40.33.20">
    <property type="entry name" value="PK beta-barrel domain-like"/>
    <property type="match status" value="1"/>
</dbReference>
<dbReference type="InterPro" id="IPR036010">
    <property type="entry name" value="2Fe-2S_ferredoxin-like_sf"/>
</dbReference>
<dbReference type="GO" id="GO:0016491">
    <property type="term" value="F:oxidoreductase activity"/>
    <property type="evidence" value="ECO:0007669"/>
    <property type="project" value="InterPro"/>
</dbReference>
<keyword evidence="1" id="KW-0479">Metal-binding</keyword>
<accession>A0AAN6LZX5</accession>
<dbReference type="EMBL" id="WVTA01000007">
    <property type="protein sequence ID" value="KAK3208449.1"/>
    <property type="molecule type" value="Genomic_DNA"/>
</dbReference>
<keyword evidence="1" id="KW-0001">2Fe-2S</keyword>
<evidence type="ECO:0000259" key="5">
    <source>
        <dbReference type="PROSITE" id="PS51384"/>
    </source>
</evidence>
<dbReference type="InterPro" id="IPR017938">
    <property type="entry name" value="Riboflavin_synthase-like_b-brl"/>
</dbReference>
<keyword evidence="7" id="KW-1185">Reference proteome</keyword>
<dbReference type="Pfam" id="PF00111">
    <property type="entry name" value="Fer2"/>
    <property type="match status" value="1"/>
</dbReference>
<evidence type="ECO:0000256" key="2">
    <source>
        <dbReference type="ARBA" id="ARBA00023014"/>
    </source>
</evidence>
<evidence type="ECO:0000313" key="7">
    <source>
        <dbReference type="Proteomes" id="UP001280581"/>
    </source>
</evidence>
<dbReference type="SUPFAM" id="SSF50800">
    <property type="entry name" value="PK beta-barrel domain-like"/>
    <property type="match status" value="1"/>
</dbReference>
<dbReference type="InterPro" id="IPR017927">
    <property type="entry name" value="FAD-bd_FR_type"/>
</dbReference>
<dbReference type="Pfam" id="PF03473">
    <property type="entry name" value="MOSC"/>
    <property type="match status" value="1"/>
</dbReference>
<dbReference type="InterPro" id="IPR005302">
    <property type="entry name" value="MoCF_Sase_C"/>
</dbReference>
<dbReference type="GO" id="GO:0030170">
    <property type="term" value="F:pyridoxal phosphate binding"/>
    <property type="evidence" value="ECO:0007669"/>
    <property type="project" value="InterPro"/>
</dbReference>
<comment type="caution">
    <text evidence="6">The sequence shown here is derived from an EMBL/GenBank/DDBJ whole genome shotgun (WGS) entry which is preliminary data.</text>
</comment>
<name>A0AAN6LZX5_9PLEO</name>
<evidence type="ECO:0000313" key="6">
    <source>
        <dbReference type="EMBL" id="KAK3208449.1"/>
    </source>
</evidence>
<keyword evidence="1" id="KW-0408">Iron</keyword>
<dbReference type="InterPro" id="IPR052353">
    <property type="entry name" value="Benzoxazolinone_Detox_Enz"/>
</dbReference>
<gene>
    <name evidence="6" type="ORF">GRF29_77g778988</name>
</gene>
<dbReference type="InterPro" id="IPR039261">
    <property type="entry name" value="FNR_nucleotide-bd"/>
</dbReference>
<feature type="domain" description="FAD-binding FR-type" evidence="5">
    <location>
        <begin position="252"/>
        <end position="356"/>
    </location>
</feature>
<dbReference type="PROSITE" id="PS51340">
    <property type="entry name" value="MOSC"/>
    <property type="match status" value="1"/>
</dbReference>
<dbReference type="InterPro" id="IPR012675">
    <property type="entry name" value="Beta-grasp_dom_sf"/>
</dbReference>
<evidence type="ECO:0000259" key="3">
    <source>
        <dbReference type="PROSITE" id="PS51085"/>
    </source>
</evidence>
<dbReference type="PROSITE" id="PS51085">
    <property type="entry name" value="2FE2S_FER_2"/>
    <property type="match status" value="1"/>
</dbReference>
<dbReference type="Gene3D" id="3.40.50.80">
    <property type="entry name" value="Nucleotide-binding domain of ferredoxin-NADP reductase (FNR) module"/>
    <property type="match status" value="1"/>
</dbReference>
<dbReference type="GO" id="GO:0051537">
    <property type="term" value="F:2 iron, 2 sulfur cluster binding"/>
    <property type="evidence" value="ECO:0007669"/>
    <property type="project" value="UniProtKB-KW"/>
</dbReference>
<dbReference type="PANTHER" id="PTHR30212:SF2">
    <property type="entry name" value="PROTEIN YIIM"/>
    <property type="match status" value="1"/>
</dbReference>
<dbReference type="PROSITE" id="PS51384">
    <property type="entry name" value="FAD_FR"/>
    <property type="match status" value="1"/>
</dbReference>
<feature type="domain" description="2Fe-2S ferredoxin-type" evidence="3">
    <location>
        <begin position="529"/>
        <end position="619"/>
    </location>
</feature>
<dbReference type="PANTHER" id="PTHR30212">
    <property type="entry name" value="PROTEIN YIIM"/>
    <property type="match status" value="1"/>
</dbReference>
<dbReference type="InterPro" id="IPR006058">
    <property type="entry name" value="2Fe2S_fd_BS"/>
</dbReference>
<dbReference type="AlphaFoldDB" id="A0AAN6LZX5"/>